<evidence type="ECO:0000256" key="3">
    <source>
        <dbReference type="ARBA" id="ARBA00023125"/>
    </source>
</evidence>
<feature type="domain" description="Type I restriction modification DNA specificity" evidence="4">
    <location>
        <begin position="20"/>
        <end position="194"/>
    </location>
</feature>
<name>A0AB33C811_LACGS</name>
<dbReference type="PANTHER" id="PTHR30408">
    <property type="entry name" value="TYPE-1 RESTRICTION ENZYME ECOKI SPECIFICITY PROTEIN"/>
    <property type="match status" value="1"/>
</dbReference>
<keyword evidence="3" id="KW-0238">DNA-binding</keyword>
<keyword evidence="5" id="KW-0378">Hydrolase</keyword>
<dbReference type="CDD" id="cd16961">
    <property type="entry name" value="RMtype1_S_TRD-CR_like"/>
    <property type="match status" value="1"/>
</dbReference>
<comment type="similarity">
    <text evidence="1">Belongs to the type-I restriction system S methylase family.</text>
</comment>
<feature type="domain" description="Type I restriction modification DNA specificity" evidence="4">
    <location>
        <begin position="220"/>
        <end position="386"/>
    </location>
</feature>
<dbReference type="Gene3D" id="3.90.220.20">
    <property type="entry name" value="DNA methylase specificity domains"/>
    <property type="match status" value="2"/>
</dbReference>
<accession>A0AB33C811</accession>
<protein>
    <submittedName>
        <fullName evidence="5">Type I restriction endonuclease subunit S</fullName>
    </submittedName>
</protein>
<proteinExistence type="inferred from homology"/>
<evidence type="ECO:0000313" key="5">
    <source>
        <dbReference type="EMBL" id="ART98996.1"/>
    </source>
</evidence>
<dbReference type="GO" id="GO:0003677">
    <property type="term" value="F:DNA binding"/>
    <property type="evidence" value="ECO:0007669"/>
    <property type="project" value="UniProtKB-KW"/>
</dbReference>
<reference evidence="5 6" key="1">
    <citation type="submission" date="2017-05" db="EMBL/GenBank/DDBJ databases">
        <authorList>
            <person name="Oh N.-S."/>
        </authorList>
    </citation>
    <scope>NUCLEOTIDE SEQUENCE [LARGE SCALE GENOMIC DNA]</scope>
    <source>
        <strain evidence="5 6">4M13</strain>
    </source>
</reference>
<keyword evidence="5" id="KW-0255">Endonuclease</keyword>
<dbReference type="EMBL" id="CP021427">
    <property type="protein sequence ID" value="ART98996.1"/>
    <property type="molecule type" value="Genomic_DNA"/>
</dbReference>
<dbReference type="RefSeq" id="WP_332102914.1">
    <property type="nucleotide sequence ID" value="NZ_LR698989.1"/>
</dbReference>
<dbReference type="InterPro" id="IPR000055">
    <property type="entry name" value="Restrct_endonuc_typeI_TRD"/>
</dbReference>
<evidence type="ECO:0000259" key="4">
    <source>
        <dbReference type="Pfam" id="PF01420"/>
    </source>
</evidence>
<keyword evidence="5" id="KW-0540">Nuclease</keyword>
<dbReference type="InterPro" id="IPR052021">
    <property type="entry name" value="Type-I_RS_S_subunit"/>
</dbReference>
<organism evidence="5 6">
    <name type="scientific">Lactobacillus gasseri</name>
    <dbReference type="NCBI Taxonomy" id="1596"/>
    <lineage>
        <taxon>Bacteria</taxon>
        <taxon>Bacillati</taxon>
        <taxon>Bacillota</taxon>
        <taxon>Bacilli</taxon>
        <taxon>Lactobacillales</taxon>
        <taxon>Lactobacillaceae</taxon>
        <taxon>Lactobacillus</taxon>
    </lineage>
</organism>
<dbReference type="Pfam" id="PF01420">
    <property type="entry name" value="Methylase_S"/>
    <property type="match status" value="2"/>
</dbReference>
<dbReference type="GO" id="GO:0009307">
    <property type="term" value="P:DNA restriction-modification system"/>
    <property type="evidence" value="ECO:0007669"/>
    <property type="project" value="UniProtKB-KW"/>
</dbReference>
<dbReference type="PANTHER" id="PTHR30408:SF12">
    <property type="entry name" value="TYPE I RESTRICTION ENZYME MJAVIII SPECIFICITY SUBUNIT"/>
    <property type="match status" value="1"/>
</dbReference>
<dbReference type="GO" id="GO:0004519">
    <property type="term" value="F:endonuclease activity"/>
    <property type="evidence" value="ECO:0007669"/>
    <property type="project" value="UniProtKB-KW"/>
</dbReference>
<dbReference type="InterPro" id="IPR044946">
    <property type="entry name" value="Restrct_endonuc_typeI_TRD_sf"/>
</dbReference>
<sequence length="400" mass="46832">MTKTSISKIIILNSYILVWEQRKLKDITQRVEGNNGNMNLPVLTISAKQGWMTQSNRFSSVIAGAEKKKYTLLKKGNLSYNHGNSKIAPFGTVFMLKTYSEALVPKVYHSFKAKKDINPYFLEVYFQTRKMDPQLRKYISSSARMDGLLNITYSWFEQVRLFLPNIEEQNKLEKLFDILNKHIELQQRKLNDLNSMKSALLQDVFPNTQGIKKIKLSTQEWNLQKISSIFKERNQRNKNGMLLSVSISKGVYPFSENDRKDNSSNDKSNYKEVKINDLAYNSMRMWQGAVGVSKYNGIVSPAYTVITPKKEENPNFYYYYFKNKRMLFNFRQHSQGLTSDTWNLKFPLFEKILIQVPSDREEEQRISSLFKQIDKSIKLSKIQIKKLTSIKQFLLQNMFI</sequence>
<dbReference type="REBASE" id="202546">
    <property type="entry name" value="S2.Lga4M13ORF8850P"/>
</dbReference>
<keyword evidence="2" id="KW-0680">Restriction system</keyword>
<evidence type="ECO:0000256" key="2">
    <source>
        <dbReference type="ARBA" id="ARBA00022747"/>
    </source>
</evidence>
<gene>
    <name evidence="5" type="ORF">CCE30_08865</name>
</gene>
<dbReference type="AlphaFoldDB" id="A0AB33C811"/>
<evidence type="ECO:0000256" key="1">
    <source>
        <dbReference type="ARBA" id="ARBA00010923"/>
    </source>
</evidence>
<dbReference type="Proteomes" id="UP000195798">
    <property type="component" value="Chromosome"/>
</dbReference>
<dbReference type="SUPFAM" id="SSF116734">
    <property type="entry name" value="DNA methylase specificity domain"/>
    <property type="match status" value="2"/>
</dbReference>
<evidence type="ECO:0000313" key="6">
    <source>
        <dbReference type="Proteomes" id="UP000195798"/>
    </source>
</evidence>